<evidence type="ECO:0000313" key="1">
    <source>
        <dbReference type="EMBL" id="KKM87514.1"/>
    </source>
</evidence>
<comment type="caution">
    <text evidence="1">The sequence shown here is derived from an EMBL/GenBank/DDBJ whole genome shotgun (WGS) entry which is preliminary data.</text>
</comment>
<dbReference type="EMBL" id="LAZR01007091">
    <property type="protein sequence ID" value="KKM87514.1"/>
    <property type="molecule type" value="Genomic_DNA"/>
</dbReference>
<organism evidence="1">
    <name type="scientific">marine sediment metagenome</name>
    <dbReference type="NCBI Taxonomy" id="412755"/>
    <lineage>
        <taxon>unclassified sequences</taxon>
        <taxon>metagenomes</taxon>
        <taxon>ecological metagenomes</taxon>
    </lineage>
</organism>
<name>A0A0F9KYY8_9ZZZZ</name>
<dbReference type="AlphaFoldDB" id="A0A0F9KYY8"/>
<sequence>MAIEVNMLTVGPVRITVFRVQEEGEESQFFLKLIYGKSEPTWFRLTEGGPVLVTKVAPWTPQVVEGGKE</sequence>
<accession>A0A0F9KYY8</accession>
<protein>
    <submittedName>
        <fullName evidence="1">Uncharacterized protein</fullName>
    </submittedName>
</protein>
<gene>
    <name evidence="1" type="ORF">LCGC14_1268120</name>
</gene>
<reference evidence="1" key="1">
    <citation type="journal article" date="2015" name="Nature">
        <title>Complex archaea that bridge the gap between prokaryotes and eukaryotes.</title>
        <authorList>
            <person name="Spang A."/>
            <person name="Saw J.H."/>
            <person name="Jorgensen S.L."/>
            <person name="Zaremba-Niedzwiedzka K."/>
            <person name="Martijn J."/>
            <person name="Lind A.E."/>
            <person name="van Eijk R."/>
            <person name="Schleper C."/>
            <person name="Guy L."/>
            <person name="Ettema T.J."/>
        </authorList>
    </citation>
    <scope>NUCLEOTIDE SEQUENCE</scope>
</reference>
<proteinExistence type="predicted"/>